<dbReference type="Proteomes" id="UP000025227">
    <property type="component" value="Unplaced"/>
</dbReference>
<evidence type="ECO:0000313" key="5">
    <source>
        <dbReference type="WBParaSite" id="HCON_00010390-00002"/>
    </source>
</evidence>
<organism evidence="4 5">
    <name type="scientific">Haemonchus contortus</name>
    <name type="common">Barber pole worm</name>
    <dbReference type="NCBI Taxonomy" id="6289"/>
    <lineage>
        <taxon>Eukaryota</taxon>
        <taxon>Metazoa</taxon>
        <taxon>Ecdysozoa</taxon>
        <taxon>Nematoda</taxon>
        <taxon>Chromadorea</taxon>
        <taxon>Rhabditida</taxon>
        <taxon>Rhabditina</taxon>
        <taxon>Rhabditomorpha</taxon>
        <taxon>Strongyloidea</taxon>
        <taxon>Trichostrongylidae</taxon>
        <taxon>Haemonchus</taxon>
    </lineage>
</organism>
<feature type="compositionally biased region" description="Basic and acidic residues" evidence="1">
    <location>
        <begin position="677"/>
        <end position="699"/>
    </location>
</feature>
<keyword evidence="4" id="KW-1185">Reference proteome</keyword>
<evidence type="ECO:0000256" key="1">
    <source>
        <dbReference type="SAM" id="MobiDB-lite"/>
    </source>
</evidence>
<feature type="signal peptide" evidence="3">
    <location>
        <begin position="1"/>
        <end position="18"/>
    </location>
</feature>
<accession>A0A7I4XVN6</accession>
<name>A0A7I4XVN6_HAECO</name>
<proteinExistence type="predicted"/>
<keyword evidence="2" id="KW-0472">Membrane</keyword>
<feature type="chain" id="PRO_5029858474" evidence="3">
    <location>
        <begin position="19"/>
        <end position="706"/>
    </location>
</feature>
<feature type="region of interest" description="Disordered" evidence="1">
    <location>
        <begin position="672"/>
        <end position="706"/>
    </location>
</feature>
<evidence type="ECO:0000313" key="4">
    <source>
        <dbReference type="Proteomes" id="UP000025227"/>
    </source>
</evidence>
<keyword evidence="3" id="KW-0732">Signal</keyword>
<reference evidence="5" key="1">
    <citation type="submission" date="2020-12" db="UniProtKB">
        <authorList>
            <consortium name="WormBaseParasite"/>
        </authorList>
    </citation>
    <scope>IDENTIFICATION</scope>
    <source>
        <strain evidence="5">MHco3</strain>
    </source>
</reference>
<keyword evidence="2" id="KW-0812">Transmembrane</keyword>
<protein>
    <submittedName>
        <fullName evidence="5">Lipase_3 domain-containing protein</fullName>
    </submittedName>
</protein>
<sequence>MHHDGWWVLGLSIGALVAVEQKLEKPLKGLLPRLNSETPFGPRALTYMSHFFPLRDDTTSLVFGRNESLWSPRKTEFSAVSPLPDASQEEEDETSDTQKGHSTLMHGRFFWRDMATHLVDDEMDIERLAAFHSASRALRRTVYHKELCEDGNLQGFRGARIIQTYIERGMPFEVPCYSCNMNQTGLTTAFYLLPSRKFVVDDMMNGKDGSFNRLLEDTEATPFHAWLLRQLSESTHRIEPQFIFSLGRANGGHTPGHLEAILAADSGHLQISVANTNLDPESRTAKAHFRRHEIFYGGLTLTCAQIVDNEVRTLGFIHNIDYLMNSEDPTFFRHRVGYEQYESFNATTSTLPFIDTTTNIKIDISWKKWSCCSACCCSVALCGLYANTKKCHEVDSYRTRKGLLSFMLLDFNKPLKLPNDEVSRELDRILRLSPYREEGIAIFSSMIHRTLRFQEHLWSDVLKPIVMNNLESWLGTTGSSLTTLGLFIEEESCVGMEQMKNCSLLAACRGQTIVEPPPLVEEPVVVDPCAETPMVTLSVLESKASFRFEPNTSYRLRLDGLDMEGLKSVKWKIGERTVGNYDSSKPCHEQGITVHENGFDLILIEPNETQVVGVVIEAFTGRHRFRIQFMVDSVEDRFAYDYRVSLEKAAIAAAAIVLLMVSTTLIHHFKWRTQPPRMKDPSRRRSEKLSEARQTESKKNRPLPTK</sequence>
<dbReference type="WBParaSite" id="HCON_00010390-00002">
    <property type="protein sequence ID" value="HCON_00010390-00002"/>
    <property type="gene ID" value="HCON_00010390"/>
</dbReference>
<feature type="transmembrane region" description="Helical" evidence="2">
    <location>
        <begin position="649"/>
        <end position="669"/>
    </location>
</feature>
<feature type="region of interest" description="Disordered" evidence="1">
    <location>
        <begin position="80"/>
        <end position="101"/>
    </location>
</feature>
<keyword evidence="2" id="KW-1133">Transmembrane helix</keyword>
<evidence type="ECO:0000256" key="2">
    <source>
        <dbReference type="SAM" id="Phobius"/>
    </source>
</evidence>
<dbReference type="AlphaFoldDB" id="A0A7I4XVN6"/>
<evidence type="ECO:0000256" key="3">
    <source>
        <dbReference type="SAM" id="SignalP"/>
    </source>
</evidence>
<dbReference type="OMA" id="CGMELNG"/>
<dbReference type="OrthoDB" id="5876272at2759"/>